<dbReference type="Gene3D" id="3.20.20.140">
    <property type="entry name" value="Metal-dependent hydrolases"/>
    <property type="match status" value="1"/>
</dbReference>
<gene>
    <name evidence="2" type="ORF">C1I64_17350</name>
</gene>
<dbReference type="InterPro" id="IPR032466">
    <property type="entry name" value="Metal_Hydrolase"/>
</dbReference>
<sequence>MTARLPLTPMAEGVLRLVGATLVDGTGAAPLEDSEVEIRDGVIAYAGPRRAVPVLEGRAVDVSGAFLLPGFVDVHVHLAMVPVAPEAARERFPEEDVLEIAGLLRRTLDAGVTTARDLDGLSPGYREAVARGAVDGPRLHLAIAMLSPTGGHADPHHRNGSLPAWAVRPGMPAPGLVDTDEDVVRMVRTLVRTGADVIKVATSGGLGSPNDDARDVGITQKQVALIAELLAERGGRPITAHALSDDAARAAVLGGATSIEHGYDLSDETLALMRERGTTLVPTLSILVRAFDPATTTAERLRQRELLRERGLDSVRRAVAAGIPLALGTDAGVHPHGRNLAELAQLVAVGLTPLEALSAGTLGGARLLGLDAQLGSVEPGKLADLVLTEVDPLADIATLGDPAAVRAVLQSGRVVKDLDGRLG</sequence>
<accession>A0A3Q9V2C3</accession>
<dbReference type="InterPro" id="IPR006680">
    <property type="entry name" value="Amidohydro-rel"/>
</dbReference>
<dbReference type="InterPro" id="IPR011059">
    <property type="entry name" value="Metal-dep_hydrolase_composite"/>
</dbReference>
<dbReference type="KEGG" id="rfs:C1I64_17350"/>
<reference evidence="2 3" key="1">
    <citation type="submission" date="2018-03" db="EMBL/GenBank/DDBJ databases">
        <title>Bacteriophage NCPPB3778 and a type I-E CRISPR drive the evolution of the US Biological Select Agent, Rathayibacter toxicus.</title>
        <authorList>
            <person name="Davis E.W.II."/>
            <person name="Tabima J.F."/>
            <person name="Weisberg A.J."/>
            <person name="Dantas Lopes L."/>
            <person name="Wiseman M.S."/>
            <person name="Wiseman M.S."/>
            <person name="Pupko T."/>
            <person name="Belcher M.S."/>
            <person name="Sechler A.J."/>
            <person name="Tancos M.A."/>
            <person name="Schroeder B.K."/>
            <person name="Murray T.D."/>
            <person name="Luster D.G."/>
            <person name="Schneider W.L."/>
            <person name="Rogers E."/>
            <person name="Andreote F.D."/>
            <person name="Grunwald N.J."/>
            <person name="Putnam M.L."/>
            <person name="Chang J.H."/>
        </authorList>
    </citation>
    <scope>NUCLEOTIDE SEQUENCE [LARGE SCALE GENOMIC DNA]</scope>
    <source>
        <strain evidence="2 3">DSM 15932</strain>
    </source>
</reference>
<dbReference type="SUPFAM" id="SSF51338">
    <property type="entry name" value="Composite domain of metallo-dependent hydrolases"/>
    <property type="match status" value="1"/>
</dbReference>
<dbReference type="PANTHER" id="PTHR43135:SF3">
    <property type="entry name" value="ALPHA-D-RIBOSE 1-METHYLPHOSPHONATE 5-TRIPHOSPHATE DIPHOSPHATASE"/>
    <property type="match status" value="1"/>
</dbReference>
<dbReference type="Proteomes" id="UP000285317">
    <property type="component" value="Chromosome"/>
</dbReference>
<evidence type="ECO:0000259" key="1">
    <source>
        <dbReference type="Pfam" id="PF01979"/>
    </source>
</evidence>
<dbReference type="Gene3D" id="2.30.40.10">
    <property type="entry name" value="Urease, subunit C, domain 1"/>
    <property type="match status" value="1"/>
</dbReference>
<dbReference type="AlphaFoldDB" id="A0A3Q9V2C3"/>
<dbReference type="CDD" id="cd01299">
    <property type="entry name" value="Met_dep_hydrolase_A"/>
    <property type="match status" value="1"/>
</dbReference>
<dbReference type="Pfam" id="PF01979">
    <property type="entry name" value="Amidohydro_1"/>
    <property type="match status" value="1"/>
</dbReference>
<dbReference type="PANTHER" id="PTHR43135">
    <property type="entry name" value="ALPHA-D-RIBOSE 1-METHYLPHOSPHONATE 5-TRIPHOSPHATE DIPHOSPHATASE"/>
    <property type="match status" value="1"/>
</dbReference>
<proteinExistence type="predicted"/>
<dbReference type="GO" id="GO:0016810">
    <property type="term" value="F:hydrolase activity, acting on carbon-nitrogen (but not peptide) bonds"/>
    <property type="evidence" value="ECO:0007669"/>
    <property type="project" value="InterPro"/>
</dbReference>
<name>A0A3Q9V2C3_9MICO</name>
<dbReference type="InterPro" id="IPR057744">
    <property type="entry name" value="OTAase-like"/>
</dbReference>
<protein>
    <submittedName>
        <fullName evidence="2">Amidohydrolase family protein</fullName>
    </submittedName>
</protein>
<evidence type="ECO:0000313" key="2">
    <source>
        <dbReference type="EMBL" id="AZZ53625.1"/>
    </source>
</evidence>
<dbReference type="InterPro" id="IPR051781">
    <property type="entry name" value="Metallo-dep_Hydrolase"/>
</dbReference>
<dbReference type="SUPFAM" id="SSF51556">
    <property type="entry name" value="Metallo-dependent hydrolases"/>
    <property type="match status" value="1"/>
</dbReference>
<feature type="domain" description="Amidohydrolase-related" evidence="1">
    <location>
        <begin position="66"/>
        <end position="415"/>
    </location>
</feature>
<dbReference type="RefSeq" id="WP_127888070.1">
    <property type="nucleotide sequence ID" value="NZ_CP028137.1"/>
</dbReference>
<evidence type="ECO:0000313" key="3">
    <source>
        <dbReference type="Proteomes" id="UP000285317"/>
    </source>
</evidence>
<keyword evidence="2" id="KW-0378">Hydrolase</keyword>
<dbReference type="EMBL" id="CP028137">
    <property type="protein sequence ID" value="AZZ53625.1"/>
    <property type="molecule type" value="Genomic_DNA"/>
</dbReference>
<organism evidence="2 3">
    <name type="scientific">Rathayibacter festucae DSM 15932</name>
    <dbReference type="NCBI Taxonomy" id="1328866"/>
    <lineage>
        <taxon>Bacteria</taxon>
        <taxon>Bacillati</taxon>
        <taxon>Actinomycetota</taxon>
        <taxon>Actinomycetes</taxon>
        <taxon>Micrococcales</taxon>
        <taxon>Microbacteriaceae</taxon>
        <taxon>Rathayibacter</taxon>
    </lineage>
</organism>